<proteinExistence type="inferred from homology"/>
<evidence type="ECO:0000256" key="14">
    <source>
        <dbReference type="SAM" id="MobiDB-lite"/>
    </source>
</evidence>
<evidence type="ECO:0000256" key="9">
    <source>
        <dbReference type="ARBA" id="ARBA00023163"/>
    </source>
</evidence>
<evidence type="ECO:0000256" key="8">
    <source>
        <dbReference type="ARBA" id="ARBA00023117"/>
    </source>
</evidence>
<name>A0A9N9RMP4_9DIPT</name>
<feature type="compositionally biased region" description="Low complexity" evidence="14">
    <location>
        <begin position="159"/>
        <end position="170"/>
    </location>
</feature>
<keyword evidence="9" id="KW-0804">Transcription</keyword>
<dbReference type="PROSITE" id="PS50982">
    <property type="entry name" value="MBD"/>
    <property type="match status" value="1"/>
</dbReference>
<keyword evidence="4 12" id="KW-0863">Zinc-finger</keyword>
<keyword evidence="6" id="KW-0805">Transcription regulation</keyword>
<evidence type="ECO:0000313" key="19">
    <source>
        <dbReference type="EMBL" id="CAG9799765.1"/>
    </source>
</evidence>
<dbReference type="PANTHER" id="PTHR45915">
    <property type="entry name" value="TRANSCRIPTION INTERMEDIARY FACTOR"/>
    <property type="match status" value="1"/>
</dbReference>
<feature type="compositionally biased region" description="Acidic residues" evidence="14">
    <location>
        <begin position="1123"/>
        <end position="1143"/>
    </location>
</feature>
<feature type="region of interest" description="Disordered" evidence="14">
    <location>
        <begin position="494"/>
        <end position="524"/>
    </location>
</feature>
<dbReference type="OrthoDB" id="7787076at2759"/>
<dbReference type="GO" id="GO:0003677">
    <property type="term" value="F:DNA binding"/>
    <property type="evidence" value="ECO:0007669"/>
    <property type="project" value="InterPro"/>
</dbReference>
<feature type="domain" description="MBD" evidence="18">
    <location>
        <begin position="526"/>
        <end position="600"/>
    </location>
</feature>
<feature type="compositionally biased region" description="Basic and acidic residues" evidence="14">
    <location>
        <begin position="2033"/>
        <end position="2044"/>
    </location>
</feature>
<dbReference type="InterPro" id="IPR018501">
    <property type="entry name" value="DDT_dom"/>
</dbReference>
<dbReference type="SUPFAM" id="SSF47370">
    <property type="entry name" value="Bromodomain"/>
    <property type="match status" value="1"/>
</dbReference>
<dbReference type="FunFam" id="3.30.40.10:FF:000199">
    <property type="entry name" value="Bromodomain adjacent to zinc finger domain 2B"/>
    <property type="match status" value="1"/>
</dbReference>
<feature type="domain" description="DDT" evidence="17">
    <location>
        <begin position="822"/>
        <end position="886"/>
    </location>
</feature>
<dbReference type="PROSITE" id="PS50827">
    <property type="entry name" value="DDT"/>
    <property type="match status" value="1"/>
</dbReference>
<feature type="compositionally biased region" description="Basic and acidic residues" evidence="14">
    <location>
        <begin position="235"/>
        <end position="244"/>
    </location>
</feature>
<evidence type="ECO:0000256" key="6">
    <source>
        <dbReference type="ARBA" id="ARBA00023015"/>
    </source>
</evidence>
<comment type="subcellular location">
    <subcellularLocation>
        <location evidence="1">Nucleus</location>
    </subcellularLocation>
</comment>
<feature type="domain" description="Bromo" evidence="15">
    <location>
        <begin position="2073"/>
        <end position="2143"/>
    </location>
</feature>
<evidence type="ECO:0000256" key="5">
    <source>
        <dbReference type="ARBA" id="ARBA00022833"/>
    </source>
</evidence>
<dbReference type="InterPro" id="IPR001965">
    <property type="entry name" value="Znf_PHD"/>
</dbReference>
<dbReference type="Pfam" id="PF00439">
    <property type="entry name" value="Bromodomain"/>
    <property type="match status" value="1"/>
</dbReference>
<feature type="compositionally biased region" description="Low complexity" evidence="14">
    <location>
        <begin position="118"/>
        <end position="133"/>
    </location>
</feature>
<feature type="region of interest" description="Disordered" evidence="14">
    <location>
        <begin position="2003"/>
        <end position="2044"/>
    </location>
</feature>
<dbReference type="SMART" id="SM00249">
    <property type="entry name" value="PHD"/>
    <property type="match status" value="2"/>
</dbReference>
<dbReference type="InterPro" id="IPR019787">
    <property type="entry name" value="Znf_PHD-finger"/>
</dbReference>
<dbReference type="SUPFAM" id="SSF54171">
    <property type="entry name" value="DNA-binding domain"/>
    <property type="match status" value="1"/>
</dbReference>
<feature type="region of interest" description="Disordered" evidence="14">
    <location>
        <begin position="1087"/>
        <end position="1149"/>
    </location>
</feature>
<dbReference type="SUPFAM" id="SSF57903">
    <property type="entry name" value="FYVE/PHD zinc finger"/>
    <property type="match status" value="2"/>
</dbReference>
<dbReference type="PROSITE" id="PS00633">
    <property type="entry name" value="BROMODOMAIN_1"/>
    <property type="match status" value="1"/>
</dbReference>
<dbReference type="InterPro" id="IPR011011">
    <property type="entry name" value="Znf_FYVE_PHD"/>
</dbReference>
<dbReference type="Gene3D" id="3.30.40.10">
    <property type="entry name" value="Zinc/RING finger domain, C3HC4 (zinc finger)"/>
    <property type="match status" value="2"/>
</dbReference>
<reference evidence="19" key="1">
    <citation type="submission" date="2022-01" db="EMBL/GenBank/DDBJ databases">
        <authorList>
            <person name="King R."/>
        </authorList>
    </citation>
    <scope>NUCLEOTIDE SEQUENCE</scope>
</reference>
<dbReference type="PANTHER" id="PTHR45915:SF2">
    <property type="entry name" value="TOUTATIS, ISOFORM E"/>
    <property type="match status" value="1"/>
</dbReference>
<protein>
    <recommendedName>
        <fullName evidence="21">Bromodomain adjacent to zinc finger domain protein 2B</fullName>
    </recommendedName>
</protein>
<feature type="compositionally biased region" description="Low complexity" evidence="14">
    <location>
        <begin position="1754"/>
        <end position="1771"/>
    </location>
</feature>
<reference evidence="19" key="2">
    <citation type="submission" date="2022-10" db="EMBL/GenBank/DDBJ databases">
        <authorList>
            <consortium name="ENA_rothamsted_submissions"/>
            <consortium name="culmorum"/>
            <person name="King R."/>
        </authorList>
    </citation>
    <scope>NUCLEOTIDE SEQUENCE</scope>
</reference>
<keyword evidence="7 13" id="KW-0175">Coiled coil</keyword>
<feature type="coiled-coil region" evidence="13">
    <location>
        <begin position="1334"/>
        <end position="1363"/>
    </location>
</feature>
<dbReference type="SMART" id="SM00571">
    <property type="entry name" value="DDT"/>
    <property type="match status" value="1"/>
</dbReference>
<dbReference type="PROSITE" id="PS50016">
    <property type="entry name" value="ZF_PHD_2"/>
    <property type="match status" value="2"/>
</dbReference>
<feature type="compositionally biased region" description="Basic and acidic residues" evidence="14">
    <location>
        <begin position="1109"/>
        <end position="1122"/>
    </location>
</feature>
<evidence type="ECO:0000256" key="12">
    <source>
        <dbReference type="PROSITE-ProRule" id="PRU00146"/>
    </source>
</evidence>
<evidence type="ECO:0000313" key="20">
    <source>
        <dbReference type="Proteomes" id="UP001153620"/>
    </source>
</evidence>
<feature type="region of interest" description="Disordered" evidence="14">
    <location>
        <begin position="1752"/>
        <end position="1774"/>
    </location>
</feature>
<evidence type="ECO:0000256" key="2">
    <source>
        <dbReference type="ARBA" id="ARBA00007444"/>
    </source>
</evidence>
<keyword evidence="3" id="KW-0479">Metal-binding</keyword>
<dbReference type="InterPro" id="IPR016177">
    <property type="entry name" value="DNA-bd_dom_sf"/>
</dbReference>
<evidence type="ECO:0000256" key="3">
    <source>
        <dbReference type="ARBA" id="ARBA00022723"/>
    </source>
</evidence>
<dbReference type="PRINTS" id="PR00503">
    <property type="entry name" value="BROMODOMAIN"/>
</dbReference>
<comment type="similarity">
    <text evidence="2">Belongs to the WAL family.</text>
</comment>
<keyword evidence="10" id="KW-0539">Nucleus</keyword>
<dbReference type="SMART" id="SM00391">
    <property type="entry name" value="MBD"/>
    <property type="match status" value="1"/>
</dbReference>
<evidence type="ECO:0000259" key="15">
    <source>
        <dbReference type="PROSITE" id="PS50014"/>
    </source>
</evidence>
<dbReference type="GO" id="GO:0005634">
    <property type="term" value="C:nucleus"/>
    <property type="evidence" value="ECO:0007669"/>
    <property type="project" value="UniProtKB-SubCell"/>
</dbReference>
<dbReference type="Gene3D" id="1.20.920.10">
    <property type="entry name" value="Bromodomain-like"/>
    <property type="match status" value="1"/>
</dbReference>
<evidence type="ECO:0000259" key="17">
    <source>
        <dbReference type="PROSITE" id="PS50827"/>
    </source>
</evidence>
<sequence>MDKSDKKKQEEALKNSFMPGLANQAAFLDAASLLAHWGGRDSSLPFLPFTGLNMLPGNNQQQIPGFDKNSSAMNQNWYTMAQMAAQDYFSRLQMSGMMHPDLANLSALGNLAQFSNASSSLNSSGSSTSNNKNNLKRKDKMPDPYDMKKSSSSKDSMHQSKSSNYNQSYQSTSNLQKDFMAMAAAAAAAQLNTSHDDSLHDSKNNSKSSMQNNYVPSRNSNMNNSPLRANSNSARKKDNDKHNNSDNNYSSKRGDHRNSDQNNYQNMNIFKDSNASSLLGVRLPPDTEIIKYTSSGSKMPSKTLNNSNNFSLTDLQNLYSVHNSFNQIDMDVHISPKRKKMDSYDTNNDKQKNDMVEVIKLPSTFNSNGSYDQKPSKEPNVGTDDAPLNLSLKSSSSSSGESSSKMSSSKDIDLSSVNNLSNLQNLTAGIGMFGNDKSSLKEGRPRNLGRGVSKPKKNTVASLLAQSRAVGIKPQHLLNSSCDLEKVRQAIMEANQQNSDVQSNTDSESYNDTTSGISESDGESESFSIDDLKLPLLDGWKRETIIKGLTKTGGLKGDVYYYSPYNSTNKITTMNQLKDELLKNNSKFDENNFSFSSRRIIGTFLQAAPPPYATDGEFVKMTDYEVAQRLEEIKMYTRQPSGSSSSASAAAAAQLNVEQRIEIARQQQALREAKKIVKDEINKTKEKAKHLKDMEKCEKYELQRKEKEIKNFHLQEAKRKKEEEIAKLKMEEQRRKQEEKERKRQHVAIIKQLEMRRKYEEKEKKRHLMLLEKLISREQKLAVRKQDAHILSELRKPKEDSEIINKIELPIIPRIGGLRLSGQGFADLLMAYEFLHNFGETLGFVDMESLPSLQSLHNAISQENAVEAEEELLSVITHLLVCAIEDPGIPNPNRHTTLLGQTLRQADITHQNVSEILRIYLYSVATGEVRQQTGINLEREKCGRFVDLHHQAQSEIIDEKQCSKNTQFYEALHDNERYKLSESLKDKPYVALNPTVKAKILAMLCNDLLLNKAVCKQIENGLESQAVLKKEKFLLDNKVRKYKSLLLRKQRIEQYEKSQQNLKKEALEESQSVDKTDLVDDKAEVKSVKADETLSPSKTPEKVVPIPSKADDSLRKPNIPDEKIDEDNASEVESEDLDEDEDATMTSEEVQKKLEKILEQSFQTKQQLQKSLSSLRGKHYGQDRYWRRYWYLPKCGGIYVEGLESAESEILNYQSKLDDCTANTSTIKTEDVPEDEKINLIKDTISEPEEEKSSNATEDVNEQEFDEESVDKYKHIGQVIKNTSVNICQPMKPENHEDFDIEDSIPTAILVQKGNKLDDSKFVEINHVVPSNPMQKMEEEAKLNNEKMELKKENDIKIKLENEGLNDTKDCHLSINSESLNNGDDIKSEDIKSIKMEPLLSKWFSLVDPEIPLYTPDCPLIPNQVEMFRNIQCKDDIIMHGHQWEIQNNLHFYNPKLYYENNENEIEFKNDSVLSTSGLDLLMIDKALSDNKQINLSKKAASNCIENGDVKKLITTEDPLNGKVFYDQCHNFSLPPIQNMTINNLSVFLQCENLNAAQMTPEDQEAVDEIKRNGVKQTAESILVPKDLRFGWFKINEIEDMNNVIKSLHMKGVREKILRQNLLSALSESIDLTCPCPVSNARAPPPPNGYIEPEAFIAWNPRIAKRVEQQLLDQVEGLEDKIANASMQVKGWNVPQRDNESESDILENIDINMIKDRIANLEAAIERRYLKPPLGNNTSEAQLMNASITNEPCANTSSANSSANTSSSESEPVSKGLSSWREAVQRSVTAAQLSMALYTLEQCVAWDKSIMKANCQFCQSGESEDKLLLCDSCDRGYHTYCFKPKIDKIPEGDWFCFECINKVTGERKCIICGGLRPSPVGKLILCELCPRAYHHDCYIPPMLKVPRGKWYCANCVSKAPPKKKAIRKPKELKSHNSSQSLDTSSHDEVAPNSPTASMTSFSIDEHSSMNNTIPNLTSADTTPQISSTPILPPILPQIVATTKVNNDNNTSTNNDDNETEISDTNTQNNSSPIKEKDSKERDDLKEKLKAEKKAAKKLMKEMAICKVILEEMEVHEDSWPFLLPVNTKQFPTYKKVIKHPMDLSTIKKRLQDMTYKARDEFVADIRLIFDNCEIFNEDDSPVGKAGHGMRKYFELRWAELTAT</sequence>
<evidence type="ECO:0000256" key="1">
    <source>
        <dbReference type="ARBA" id="ARBA00004123"/>
    </source>
</evidence>
<evidence type="ECO:0000259" key="16">
    <source>
        <dbReference type="PROSITE" id="PS50016"/>
    </source>
</evidence>
<evidence type="ECO:0000256" key="13">
    <source>
        <dbReference type="SAM" id="Coils"/>
    </source>
</evidence>
<keyword evidence="20" id="KW-1185">Reference proteome</keyword>
<evidence type="ECO:0000259" key="18">
    <source>
        <dbReference type="PROSITE" id="PS50982"/>
    </source>
</evidence>
<gene>
    <name evidence="19" type="ORF">CHIRRI_LOCUS2723</name>
</gene>
<dbReference type="InterPro" id="IPR001487">
    <property type="entry name" value="Bromodomain"/>
</dbReference>
<feature type="compositionally biased region" description="Acidic residues" evidence="14">
    <location>
        <begin position="1259"/>
        <end position="1269"/>
    </location>
</feature>
<dbReference type="Proteomes" id="UP001153620">
    <property type="component" value="Chromosome 1"/>
</dbReference>
<organism evidence="19 20">
    <name type="scientific">Chironomus riparius</name>
    <dbReference type="NCBI Taxonomy" id="315576"/>
    <lineage>
        <taxon>Eukaryota</taxon>
        <taxon>Metazoa</taxon>
        <taxon>Ecdysozoa</taxon>
        <taxon>Arthropoda</taxon>
        <taxon>Hexapoda</taxon>
        <taxon>Insecta</taxon>
        <taxon>Pterygota</taxon>
        <taxon>Neoptera</taxon>
        <taxon>Endopterygota</taxon>
        <taxon>Diptera</taxon>
        <taxon>Nematocera</taxon>
        <taxon>Chironomoidea</taxon>
        <taxon>Chironomidae</taxon>
        <taxon>Chironominae</taxon>
        <taxon>Chironomus</taxon>
    </lineage>
</organism>
<feature type="region of interest" description="Disordered" evidence="14">
    <location>
        <begin position="193"/>
        <end position="265"/>
    </location>
</feature>
<feature type="coiled-coil region" evidence="13">
    <location>
        <begin position="656"/>
        <end position="756"/>
    </location>
</feature>
<dbReference type="Gene3D" id="3.30.890.10">
    <property type="entry name" value="Methyl-cpg-binding Protein 2, Chain A"/>
    <property type="match status" value="1"/>
</dbReference>
<keyword evidence="8 11" id="KW-0103">Bromodomain</keyword>
<dbReference type="InterPro" id="IPR036427">
    <property type="entry name" value="Bromodomain-like_sf"/>
</dbReference>
<feature type="compositionally biased region" description="Polar residues" evidence="14">
    <location>
        <begin position="494"/>
        <end position="514"/>
    </location>
</feature>
<dbReference type="PROSITE" id="PS50014">
    <property type="entry name" value="BROMODOMAIN_2"/>
    <property type="match status" value="1"/>
</dbReference>
<dbReference type="InterPro" id="IPR028942">
    <property type="entry name" value="WHIM1_dom"/>
</dbReference>
<feature type="compositionally biased region" description="Low complexity" evidence="14">
    <location>
        <begin position="2005"/>
        <end position="2014"/>
    </location>
</feature>
<evidence type="ECO:0000256" key="10">
    <source>
        <dbReference type="ARBA" id="ARBA00023242"/>
    </source>
</evidence>
<dbReference type="Pfam" id="PF02791">
    <property type="entry name" value="DDT"/>
    <property type="match status" value="1"/>
</dbReference>
<dbReference type="SMART" id="SM00297">
    <property type="entry name" value="BROMO"/>
    <property type="match status" value="1"/>
</dbReference>
<dbReference type="InterPro" id="IPR013083">
    <property type="entry name" value="Znf_RING/FYVE/PHD"/>
</dbReference>
<dbReference type="InterPro" id="IPR018359">
    <property type="entry name" value="Bromodomain_CS"/>
</dbReference>
<dbReference type="CDD" id="cd15545">
    <property type="entry name" value="PHD_BAZ2A_like"/>
    <property type="match status" value="1"/>
</dbReference>
<feature type="domain" description="PHD-type" evidence="16">
    <location>
        <begin position="1866"/>
        <end position="1918"/>
    </location>
</feature>
<feature type="compositionally biased region" description="Low complexity" evidence="14">
    <location>
        <begin position="515"/>
        <end position="524"/>
    </location>
</feature>
<evidence type="ECO:0000256" key="7">
    <source>
        <dbReference type="ARBA" id="ARBA00023054"/>
    </source>
</evidence>
<dbReference type="EMBL" id="OU895877">
    <property type="protein sequence ID" value="CAG9799765.1"/>
    <property type="molecule type" value="Genomic_DNA"/>
</dbReference>
<dbReference type="GO" id="GO:0000785">
    <property type="term" value="C:chromatin"/>
    <property type="evidence" value="ECO:0007669"/>
    <property type="project" value="TreeGrafter"/>
</dbReference>
<dbReference type="CDD" id="cd22249">
    <property type="entry name" value="UDM1_RNF168_RNF169-like"/>
    <property type="match status" value="1"/>
</dbReference>
<feature type="region of interest" description="Disordered" evidence="14">
    <location>
        <begin position="1244"/>
        <end position="1269"/>
    </location>
</feature>
<feature type="region of interest" description="Disordered" evidence="14">
    <location>
        <begin position="118"/>
        <end position="170"/>
    </location>
</feature>
<dbReference type="Pfam" id="PF15612">
    <property type="entry name" value="WHIM1"/>
    <property type="match status" value="1"/>
</dbReference>
<evidence type="ECO:0000256" key="4">
    <source>
        <dbReference type="ARBA" id="ARBA00022771"/>
    </source>
</evidence>
<dbReference type="InterPro" id="IPR037374">
    <property type="entry name" value="BAZ2A/B_Bromo"/>
</dbReference>
<feature type="compositionally biased region" description="Polar residues" evidence="14">
    <location>
        <begin position="363"/>
        <end position="373"/>
    </location>
</feature>
<dbReference type="InterPro" id="IPR001739">
    <property type="entry name" value="Methyl_CpG_DNA-bd"/>
</dbReference>
<feature type="region of interest" description="Disordered" evidence="14">
    <location>
        <begin position="1923"/>
        <end position="1991"/>
    </location>
</feature>
<feature type="compositionally biased region" description="Polar residues" evidence="14">
    <location>
        <begin position="214"/>
        <end position="233"/>
    </location>
</feature>
<dbReference type="Pfam" id="PF00628">
    <property type="entry name" value="PHD"/>
    <property type="match status" value="2"/>
</dbReference>
<keyword evidence="5" id="KW-0862">Zinc</keyword>
<dbReference type="CDD" id="cd05503">
    <property type="entry name" value="Bromo_BAZ2A_B_like"/>
    <property type="match status" value="1"/>
</dbReference>
<feature type="region of interest" description="Disordered" evidence="14">
    <location>
        <begin position="434"/>
        <end position="459"/>
    </location>
</feature>
<dbReference type="Pfam" id="PF01429">
    <property type="entry name" value="MBD"/>
    <property type="match status" value="1"/>
</dbReference>
<feature type="compositionally biased region" description="Polar residues" evidence="14">
    <location>
        <begin position="1952"/>
        <end position="1981"/>
    </location>
</feature>
<evidence type="ECO:0008006" key="21">
    <source>
        <dbReference type="Google" id="ProtNLM"/>
    </source>
</evidence>
<feature type="region of interest" description="Disordered" evidence="14">
    <location>
        <begin position="363"/>
        <end position="412"/>
    </location>
</feature>
<feature type="compositionally biased region" description="Polar residues" evidence="14">
    <location>
        <begin position="2022"/>
        <end position="2032"/>
    </location>
</feature>
<feature type="compositionally biased region" description="Low complexity" evidence="14">
    <location>
        <begin position="390"/>
        <end position="407"/>
    </location>
</feature>
<feature type="compositionally biased region" description="Basic and acidic residues" evidence="14">
    <location>
        <begin position="140"/>
        <end position="149"/>
    </location>
</feature>
<accession>A0A9N9RMP4</accession>
<dbReference type="GO" id="GO:0008270">
    <property type="term" value="F:zinc ion binding"/>
    <property type="evidence" value="ECO:0007669"/>
    <property type="project" value="UniProtKB-KW"/>
</dbReference>
<feature type="compositionally biased region" description="Basic and acidic residues" evidence="14">
    <location>
        <begin position="194"/>
        <end position="204"/>
    </location>
</feature>
<feature type="domain" description="PHD-type" evidence="16">
    <location>
        <begin position="1812"/>
        <end position="1862"/>
    </location>
</feature>
<evidence type="ECO:0000256" key="11">
    <source>
        <dbReference type="PROSITE-ProRule" id="PRU00035"/>
    </source>
</evidence>